<evidence type="ECO:0000313" key="1">
    <source>
        <dbReference type="EMBL" id="KAL3513567.1"/>
    </source>
</evidence>
<keyword evidence="2" id="KW-1185">Reference proteome</keyword>
<dbReference type="EMBL" id="JBJUIK010000011">
    <property type="protein sequence ID" value="KAL3513567.1"/>
    <property type="molecule type" value="Genomic_DNA"/>
</dbReference>
<dbReference type="Proteomes" id="UP001630127">
    <property type="component" value="Unassembled WGS sequence"/>
</dbReference>
<protein>
    <submittedName>
        <fullName evidence="1">Uncharacterized protein</fullName>
    </submittedName>
</protein>
<dbReference type="AlphaFoldDB" id="A0ABD2Z245"/>
<sequence>MAMAALQSIPPALSRSFTSVVPSIKLLVLGKARVCVDLDVTNLALVVFRLTMVISADGNRSNIRMFLNIVCIDSRWDIWRGYGFYAACARGILTIVCHRERIYHCVSVGTNAVRTTIQTGPSKILSGATSIDQNEEDAALHGPCMCDEQCLRDQVVEGPLILYVRQLLMTITQSSRSLAQKSRFERLILSIPSLAQT</sequence>
<accession>A0ABD2Z245</accession>
<proteinExistence type="predicted"/>
<gene>
    <name evidence="1" type="ORF">ACH5RR_026284</name>
</gene>
<reference evidence="1 2" key="1">
    <citation type="submission" date="2024-11" db="EMBL/GenBank/DDBJ databases">
        <title>A near-complete genome assembly of Cinchona calisaya.</title>
        <authorList>
            <person name="Lian D.C."/>
            <person name="Zhao X.W."/>
            <person name="Wei L."/>
        </authorList>
    </citation>
    <scope>NUCLEOTIDE SEQUENCE [LARGE SCALE GENOMIC DNA]</scope>
    <source>
        <tissue evidence="1">Nenye</tissue>
    </source>
</reference>
<organism evidence="1 2">
    <name type="scientific">Cinchona calisaya</name>
    <dbReference type="NCBI Taxonomy" id="153742"/>
    <lineage>
        <taxon>Eukaryota</taxon>
        <taxon>Viridiplantae</taxon>
        <taxon>Streptophyta</taxon>
        <taxon>Embryophyta</taxon>
        <taxon>Tracheophyta</taxon>
        <taxon>Spermatophyta</taxon>
        <taxon>Magnoliopsida</taxon>
        <taxon>eudicotyledons</taxon>
        <taxon>Gunneridae</taxon>
        <taxon>Pentapetalae</taxon>
        <taxon>asterids</taxon>
        <taxon>lamiids</taxon>
        <taxon>Gentianales</taxon>
        <taxon>Rubiaceae</taxon>
        <taxon>Cinchonoideae</taxon>
        <taxon>Cinchoneae</taxon>
        <taxon>Cinchona</taxon>
    </lineage>
</organism>
<comment type="caution">
    <text evidence="1">The sequence shown here is derived from an EMBL/GenBank/DDBJ whole genome shotgun (WGS) entry which is preliminary data.</text>
</comment>
<evidence type="ECO:0000313" key="2">
    <source>
        <dbReference type="Proteomes" id="UP001630127"/>
    </source>
</evidence>
<name>A0ABD2Z245_9GENT</name>